<protein>
    <submittedName>
        <fullName evidence="1">Uncharacterized protein</fullName>
    </submittedName>
</protein>
<comment type="caution">
    <text evidence="1">The sequence shown here is derived from an EMBL/GenBank/DDBJ whole genome shotgun (WGS) entry which is preliminary data.</text>
</comment>
<accession>A0ABY1IL12</accession>
<sequence>MRDVTFDEGCHQLRSGSGPQVMSMSTLRNLAISLICALYDGTKT</sequence>
<evidence type="ECO:0000313" key="2">
    <source>
        <dbReference type="Proteomes" id="UP000184390"/>
    </source>
</evidence>
<proteinExistence type="predicted"/>
<dbReference type="EMBL" id="FQYL01000033">
    <property type="protein sequence ID" value="SHJ33045.1"/>
    <property type="molecule type" value="Genomic_DNA"/>
</dbReference>
<evidence type="ECO:0000313" key="1">
    <source>
        <dbReference type="EMBL" id="SHJ33045.1"/>
    </source>
</evidence>
<organism evidence="1 2">
    <name type="scientific">Actinomyces denticolens</name>
    <dbReference type="NCBI Taxonomy" id="52767"/>
    <lineage>
        <taxon>Bacteria</taxon>
        <taxon>Bacillati</taxon>
        <taxon>Actinomycetota</taxon>
        <taxon>Actinomycetes</taxon>
        <taxon>Actinomycetales</taxon>
        <taxon>Actinomycetaceae</taxon>
        <taxon>Actinomyces</taxon>
    </lineage>
</organism>
<reference evidence="1 2" key="1">
    <citation type="submission" date="2016-11" db="EMBL/GenBank/DDBJ databases">
        <authorList>
            <person name="Varghese N."/>
            <person name="Submissions S."/>
        </authorList>
    </citation>
    <scope>NUCLEOTIDE SEQUENCE [LARGE SCALE GENOMIC DNA]</scope>
    <source>
        <strain evidence="1 2">PA</strain>
    </source>
</reference>
<dbReference type="Proteomes" id="UP000184390">
    <property type="component" value="Unassembled WGS sequence"/>
</dbReference>
<keyword evidence="2" id="KW-1185">Reference proteome</keyword>
<gene>
    <name evidence="1" type="ORF">SAMN05216246_1332</name>
</gene>
<name>A0ABY1IL12_9ACTO</name>